<accession>A0ABU6K6C7</accession>
<reference evidence="2 3" key="1">
    <citation type="submission" date="2024-01" db="EMBL/GenBank/DDBJ databases">
        <title>Uliginosibacterium soil sp. nov.</title>
        <authorList>
            <person name="Lv Y."/>
        </authorList>
    </citation>
    <scope>NUCLEOTIDE SEQUENCE [LARGE SCALE GENOMIC DNA]</scope>
    <source>
        <strain evidence="2 3">H3</strain>
    </source>
</reference>
<evidence type="ECO:0000256" key="1">
    <source>
        <dbReference type="SAM" id="SignalP"/>
    </source>
</evidence>
<dbReference type="Proteomes" id="UP001331561">
    <property type="component" value="Unassembled WGS sequence"/>
</dbReference>
<dbReference type="RefSeq" id="WP_327600413.1">
    <property type="nucleotide sequence ID" value="NZ_JAYXHS010000003.1"/>
</dbReference>
<gene>
    <name evidence="2" type="ORF">VVD49_17065</name>
</gene>
<keyword evidence="1" id="KW-0732">Signal</keyword>
<keyword evidence="3" id="KW-1185">Reference proteome</keyword>
<feature type="chain" id="PRO_5045687062" evidence="1">
    <location>
        <begin position="25"/>
        <end position="238"/>
    </location>
</feature>
<organism evidence="2 3">
    <name type="scientific">Uliginosibacterium silvisoli</name>
    <dbReference type="NCBI Taxonomy" id="3114758"/>
    <lineage>
        <taxon>Bacteria</taxon>
        <taxon>Pseudomonadati</taxon>
        <taxon>Pseudomonadota</taxon>
        <taxon>Betaproteobacteria</taxon>
        <taxon>Rhodocyclales</taxon>
        <taxon>Zoogloeaceae</taxon>
        <taxon>Uliginosibacterium</taxon>
    </lineage>
</organism>
<protein>
    <submittedName>
        <fullName evidence="2">Transporter substrate-binding domain-containing protein</fullName>
    </submittedName>
</protein>
<dbReference type="EMBL" id="JAYXHS010000003">
    <property type="protein sequence ID" value="MEC5387444.1"/>
    <property type="molecule type" value="Genomic_DNA"/>
</dbReference>
<proteinExistence type="predicted"/>
<feature type="signal peptide" evidence="1">
    <location>
        <begin position="1"/>
        <end position="24"/>
    </location>
</feature>
<evidence type="ECO:0000313" key="3">
    <source>
        <dbReference type="Proteomes" id="UP001331561"/>
    </source>
</evidence>
<comment type="caution">
    <text evidence="2">The sequence shown here is derived from an EMBL/GenBank/DDBJ whole genome shotgun (WGS) entry which is preliminary data.</text>
</comment>
<dbReference type="SUPFAM" id="SSF53850">
    <property type="entry name" value="Periplasmic binding protein-like II"/>
    <property type="match status" value="1"/>
</dbReference>
<sequence length="238" mass="26278">MSRHLTRCLSILLLAITTTAHPAAAEQAALLMLFDVRPPFVSFDGKALQGSIGARAQAVLEKSGVAFELREVPVARQLLMVQQNLSPACAVARLKNVERLRLGVFSLPFAESSPYVAVQRKDQKLPEPASLSNWASHRGLRWGVQSGLYYSDYVQGVLGSAQAEIARFSAPHLHFAKLLAARRIDFVIVQEDEAQEMIKAQALRAQKLDDLVHGEQRFFYCSKSVPEASLRAINEALK</sequence>
<evidence type="ECO:0000313" key="2">
    <source>
        <dbReference type="EMBL" id="MEC5387444.1"/>
    </source>
</evidence>
<dbReference type="Gene3D" id="3.40.190.10">
    <property type="entry name" value="Periplasmic binding protein-like II"/>
    <property type="match status" value="2"/>
</dbReference>
<name>A0ABU6K6C7_9RHOO</name>